<evidence type="ECO:0000256" key="2">
    <source>
        <dbReference type="ARBA" id="ARBA00006889"/>
    </source>
</evidence>
<dbReference type="GO" id="GO:0005737">
    <property type="term" value="C:cytoplasm"/>
    <property type="evidence" value="ECO:0007669"/>
    <property type="project" value="TreeGrafter"/>
</dbReference>
<dbReference type="InterPro" id="IPR022272">
    <property type="entry name" value="Lipocalin_CS"/>
</dbReference>
<dbReference type="GO" id="GO:0005576">
    <property type="term" value="C:extracellular region"/>
    <property type="evidence" value="ECO:0007669"/>
    <property type="project" value="UniProtKB-SubCell"/>
</dbReference>
<evidence type="ECO:0000256" key="11">
    <source>
        <dbReference type="SAM" id="MobiDB-lite"/>
    </source>
</evidence>
<protein>
    <recommendedName>
        <fullName evidence="3">Apolipoprotein D</fullName>
    </recommendedName>
</protein>
<keyword evidence="10" id="KW-0873">Pyrrolidone carboxylic acid</keyword>
<evidence type="ECO:0000256" key="3">
    <source>
        <dbReference type="ARBA" id="ARBA00019890"/>
    </source>
</evidence>
<evidence type="ECO:0000256" key="1">
    <source>
        <dbReference type="ARBA" id="ARBA00004613"/>
    </source>
</evidence>
<keyword evidence="7" id="KW-0446">Lipid-binding</keyword>
<evidence type="ECO:0000256" key="4">
    <source>
        <dbReference type="ARBA" id="ARBA00022448"/>
    </source>
</evidence>
<evidence type="ECO:0000256" key="9">
    <source>
        <dbReference type="ARBA" id="ARBA00023180"/>
    </source>
</evidence>
<comment type="similarity">
    <text evidence="2">Belongs to the calycin superfamily. Lipocalin family.</text>
</comment>
<dbReference type="InterPro" id="IPR000566">
    <property type="entry name" value="Lipocln_cytosolic_FA-bd_dom"/>
</dbReference>
<dbReference type="GO" id="GO:0008289">
    <property type="term" value="F:lipid binding"/>
    <property type="evidence" value="ECO:0007669"/>
    <property type="project" value="UniProtKB-KW"/>
</dbReference>
<dbReference type="PANTHER" id="PTHR10612">
    <property type="entry name" value="APOLIPOPROTEIN D"/>
    <property type="match status" value="1"/>
</dbReference>
<name>A0A3B3Q487_9TELE</name>
<evidence type="ECO:0000256" key="7">
    <source>
        <dbReference type="ARBA" id="ARBA00023121"/>
    </source>
</evidence>
<dbReference type="Ensembl" id="ENSPKIT00000024363.1">
    <property type="protein sequence ID" value="ENSPKIP00000000465.1"/>
    <property type="gene ID" value="ENSPKIG00000019119.1"/>
</dbReference>
<evidence type="ECO:0000256" key="8">
    <source>
        <dbReference type="ARBA" id="ARBA00023157"/>
    </source>
</evidence>
<dbReference type="STRING" id="1676925.ENSPKIP00000000465"/>
<dbReference type="InterPro" id="IPR012674">
    <property type="entry name" value="Calycin"/>
</dbReference>
<feature type="domain" description="Lipocalin/cytosolic fatty-acid binding" evidence="12">
    <location>
        <begin position="92"/>
        <end position="218"/>
    </location>
</feature>
<keyword evidence="14" id="KW-1185">Reference proteome</keyword>
<keyword evidence="6" id="KW-0732">Signal</keyword>
<dbReference type="InterPro" id="IPR026222">
    <property type="entry name" value="ApoD_vertbrte"/>
</dbReference>
<keyword evidence="5" id="KW-0964">Secreted</keyword>
<evidence type="ECO:0000256" key="10">
    <source>
        <dbReference type="ARBA" id="ARBA00023283"/>
    </source>
</evidence>
<evidence type="ECO:0000313" key="14">
    <source>
        <dbReference type="Proteomes" id="UP000261540"/>
    </source>
</evidence>
<dbReference type="GO" id="GO:0006869">
    <property type="term" value="P:lipid transport"/>
    <property type="evidence" value="ECO:0007669"/>
    <property type="project" value="InterPro"/>
</dbReference>
<proteinExistence type="inferred from homology"/>
<dbReference type="AlphaFoldDB" id="A0A3B3Q487"/>
<dbReference type="Gene3D" id="2.40.128.20">
    <property type="match status" value="1"/>
</dbReference>
<dbReference type="OrthoDB" id="565904at2759"/>
<dbReference type="Proteomes" id="UP000261540">
    <property type="component" value="Unplaced"/>
</dbReference>
<dbReference type="GO" id="GO:0006629">
    <property type="term" value="P:lipid metabolic process"/>
    <property type="evidence" value="ECO:0007669"/>
    <property type="project" value="TreeGrafter"/>
</dbReference>
<keyword evidence="4" id="KW-0813">Transport</keyword>
<accession>A0A3B3Q487</accession>
<sequence length="243" mass="27543">MTKTNKSHQLRRRYDPAPSQSAQASDKIEASGGPNEAVSISRDPSCTEHRHSHSVRMKARFIILLPLLLPLAGGQVYHWGPCPQPEVQPNFELQKYLGRWYEIEKLPSSFERGKCMETNYSMREDGTIKVVNTEQLKGKLKSVEGTAVVQDVNQPAKLGVSFSFFTPYSAYWILSTDYETSAAVYSCFDVLRIFHVEYAWILGRTRSLPEKTITAVRDIFIRSHIGIESMDPTDQEDCDLPPV</sequence>
<dbReference type="FunFam" id="2.40.128.20:FF:000003">
    <property type="entry name" value="Apolipoprotein D"/>
    <property type="match status" value="1"/>
</dbReference>
<dbReference type="GeneTree" id="ENSGT00510000046981"/>
<evidence type="ECO:0000256" key="5">
    <source>
        <dbReference type="ARBA" id="ARBA00022525"/>
    </source>
</evidence>
<evidence type="ECO:0000256" key="6">
    <source>
        <dbReference type="ARBA" id="ARBA00022729"/>
    </source>
</evidence>
<dbReference type="PRINTS" id="PR01219">
    <property type="entry name" value="APOLIPOPROTD"/>
</dbReference>
<dbReference type="InterPro" id="IPR002969">
    <property type="entry name" value="ApolipopD"/>
</dbReference>
<feature type="compositionally biased region" description="Basic residues" evidence="11">
    <location>
        <begin position="1"/>
        <end position="11"/>
    </location>
</feature>
<evidence type="ECO:0000313" key="13">
    <source>
        <dbReference type="Ensembl" id="ENSPKIP00000000465.1"/>
    </source>
</evidence>
<dbReference type="CDD" id="cd19437">
    <property type="entry name" value="lipocalin_apoD-like"/>
    <property type="match status" value="1"/>
</dbReference>
<dbReference type="PROSITE" id="PS00213">
    <property type="entry name" value="LIPOCALIN"/>
    <property type="match status" value="1"/>
</dbReference>
<feature type="region of interest" description="Disordered" evidence="11">
    <location>
        <begin position="1"/>
        <end position="51"/>
    </location>
</feature>
<dbReference type="PANTHER" id="PTHR10612:SF34">
    <property type="entry name" value="APOLIPOPROTEIN D"/>
    <property type="match status" value="1"/>
</dbReference>
<dbReference type="SUPFAM" id="SSF50814">
    <property type="entry name" value="Lipocalins"/>
    <property type="match status" value="1"/>
</dbReference>
<dbReference type="PRINTS" id="PR02058">
    <property type="entry name" value="APODVERTBRTE"/>
</dbReference>
<dbReference type="GO" id="GO:0000302">
    <property type="term" value="P:response to reactive oxygen species"/>
    <property type="evidence" value="ECO:0007669"/>
    <property type="project" value="TreeGrafter"/>
</dbReference>
<organism evidence="13 14">
    <name type="scientific">Paramormyrops kingsleyae</name>
    <dbReference type="NCBI Taxonomy" id="1676925"/>
    <lineage>
        <taxon>Eukaryota</taxon>
        <taxon>Metazoa</taxon>
        <taxon>Chordata</taxon>
        <taxon>Craniata</taxon>
        <taxon>Vertebrata</taxon>
        <taxon>Euteleostomi</taxon>
        <taxon>Actinopterygii</taxon>
        <taxon>Neopterygii</taxon>
        <taxon>Teleostei</taxon>
        <taxon>Osteoglossocephala</taxon>
        <taxon>Osteoglossomorpha</taxon>
        <taxon>Osteoglossiformes</taxon>
        <taxon>Mormyridae</taxon>
        <taxon>Paramormyrops</taxon>
    </lineage>
</organism>
<reference evidence="13" key="2">
    <citation type="submission" date="2025-09" db="UniProtKB">
        <authorList>
            <consortium name="Ensembl"/>
        </authorList>
    </citation>
    <scope>IDENTIFICATION</scope>
</reference>
<reference evidence="13" key="1">
    <citation type="submission" date="2025-08" db="UniProtKB">
        <authorList>
            <consortium name="Ensembl"/>
        </authorList>
    </citation>
    <scope>IDENTIFICATION</scope>
</reference>
<dbReference type="GO" id="GO:0042246">
    <property type="term" value="P:tissue regeneration"/>
    <property type="evidence" value="ECO:0007669"/>
    <property type="project" value="InterPro"/>
</dbReference>
<evidence type="ECO:0000259" key="12">
    <source>
        <dbReference type="Pfam" id="PF08212"/>
    </source>
</evidence>
<keyword evidence="8" id="KW-1015">Disulfide bond</keyword>
<keyword evidence="9" id="KW-0325">Glycoprotein</keyword>
<dbReference type="Pfam" id="PF08212">
    <property type="entry name" value="Lipocalin_2"/>
    <property type="match status" value="1"/>
</dbReference>
<dbReference type="GO" id="GO:0007420">
    <property type="term" value="P:brain development"/>
    <property type="evidence" value="ECO:0007669"/>
    <property type="project" value="InterPro"/>
</dbReference>
<comment type="subcellular location">
    <subcellularLocation>
        <location evidence="1">Secreted</location>
    </subcellularLocation>
</comment>